<dbReference type="EnsemblMetazoa" id="tetur01g07160.1">
    <property type="protein sequence ID" value="tetur01g07160.1"/>
    <property type="gene ID" value="tetur01g07160"/>
</dbReference>
<dbReference type="AlphaFoldDB" id="T1JRK0"/>
<keyword evidence="1" id="KW-0812">Transmembrane</keyword>
<name>T1JRK0_TETUR</name>
<sequence length="83" mass="9428">MGSSLVISLRRVNPCLGCAITVYAILLMVTLFTPGTVGGVARCFNICQRSEFEMKCRRCRWREPLRFGKRNGDLESDYIHSKV</sequence>
<keyword evidence="1" id="KW-0472">Membrane</keyword>
<dbReference type="EMBL" id="CAEY01000449">
    <property type="status" value="NOT_ANNOTATED_CDS"/>
    <property type="molecule type" value="Genomic_DNA"/>
</dbReference>
<evidence type="ECO:0000256" key="1">
    <source>
        <dbReference type="SAM" id="Phobius"/>
    </source>
</evidence>
<keyword evidence="3" id="KW-1185">Reference proteome</keyword>
<feature type="transmembrane region" description="Helical" evidence="1">
    <location>
        <begin position="12"/>
        <end position="32"/>
    </location>
</feature>
<reference evidence="3" key="1">
    <citation type="submission" date="2011-08" db="EMBL/GenBank/DDBJ databases">
        <authorList>
            <person name="Rombauts S."/>
        </authorList>
    </citation>
    <scope>NUCLEOTIDE SEQUENCE</scope>
    <source>
        <strain evidence="3">London</strain>
    </source>
</reference>
<organism evidence="2 3">
    <name type="scientific">Tetranychus urticae</name>
    <name type="common">Two-spotted spider mite</name>
    <dbReference type="NCBI Taxonomy" id="32264"/>
    <lineage>
        <taxon>Eukaryota</taxon>
        <taxon>Metazoa</taxon>
        <taxon>Ecdysozoa</taxon>
        <taxon>Arthropoda</taxon>
        <taxon>Chelicerata</taxon>
        <taxon>Arachnida</taxon>
        <taxon>Acari</taxon>
        <taxon>Acariformes</taxon>
        <taxon>Trombidiformes</taxon>
        <taxon>Prostigmata</taxon>
        <taxon>Eleutherengona</taxon>
        <taxon>Raphignathae</taxon>
        <taxon>Tetranychoidea</taxon>
        <taxon>Tetranychidae</taxon>
        <taxon>Tetranychus</taxon>
    </lineage>
</organism>
<evidence type="ECO:0000313" key="3">
    <source>
        <dbReference type="Proteomes" id="UP000015104"/>
    </source>
</evidence>
<evidence type="ECO:0000313" key="2">
    <source>
        <dbReference type="EnsemblMetazoa" id="tetur01g07160.1"/>
    </source>
</evidence>
<accession>T1JRK0</accession>
<keyword evidence="1" id="KW-1133">Transmembrane helix</keyword>
<dbReference type="Proteomes" id="UP000015104">
    <property type="component" value="Unassembled WGS sequence"/>
</dbReference>
<protein>
    <submittedName>
        <fullName evidence="2">Uncharacterized protein</fullName>
    </submittedName>
</protein>
<dbReference type="HOGENOM" id="CLU_2545529_0_0_1"/>
<proteinExistence type="predicted"/>
<reference evidence="2" key="2">
    <citation type="submission" date="2015-06" db="UniProtKB">
        <authorList>
            <consortium name="EnsemblMetazoa"/>
        </authorList>
    </citation>
    <scope>IDENTIFICATION</scope>
</reference>